<dbReference type="PANTHER" id="PTHR48105">
    <property type="entry name" value="THIOREDOXIN REDUCTASE 1-RELATED-RELATED"/>
    <property type="match status" value="1"/>
</dbReference>
<sequence>MTKGEFMYDIIIVGAGPSGLTAAVYAARKQLKTLLVSKDIGGQMNWTMGIENYMGYRFIEGPELMLKFEQRVKQFPIDTLIGEGINAIGRIDNGFEIHTDDGAVNQGRSMIISTGKKPRPLNVPGEKELMGRGVSYCSTCDGPFFRNLKVAVIGGGNSALEAADDLMKTSAHIYLISITPLTADPVLINKVKASEKVTILTEYETLEIKGKDSTKGIKVKDTKSNEIKEFDVEGVFVEIGLIPNSDVVKDIVTLNESGEIMINNANETGVKGLYAAGDVTNIPEKQIVIAAGEGAKAALQAHKYLQYPAR</sequence>
<proteinExistence type="inferred from homology"/>
<dbReference type="PRINTS" id="PR00469">
    <property type="entry name" value="PNDRDTASEII"/>
</dbReference>
<keyword evidence="3" id="KW-0274">FAD</keyword>
<dbReference type="EMBL" id="FR695868">
    <property type="protein sequence ID" value="CBX28526.1"/>
    <property type="molecule type" value="Genomic_DNA"/>
</dbReference>
<accession>E1YD82</accession>
<keyword evidence="6" id="KW-0676">Redox-active center</keyword>
<evidence type="ECO:0000256" key="2">
    <source>
        <dbReference type="ARBA" id="ARBA00022630"/>
    </source>
</evidence>
<evidence type="ECO:0000256" key="6">
    <source>
        <dbReference type="ARBA" id="ARBA00023284"/>
    </source>
</evidence>
<dbReference type="SUPFAM" id="SSF51905">
    <property type="entry name" value="FAD/NAD(P)-binding domain"/>
    <property type="match status" value="1"/>
</dbReference>
<dbReference type="InterPro" id="IPR050097">
    <property type="entry name" value="Ferredoxin-NADP_redctase_2"/>
</dbReference>
<evidence type="ECO:0000256" key="5">
    <source>
        <dbReference type="ARBA" id="ARBA00023157"/>
    </source>
</evidence>
<evidence type="ECO:0000313" key="8">
    <source>
        <dbReference type="EMBL" id="CBX28526.1"/>
    </source>
</evidence>
<evidence type="ECO:0000256" key="4">
    <source>
        <dbReference type="ARBA" id="ARBA00023002"/>
    </source>
</evidence>
<organism evidence="8">
    <name type="scientific">uncultured Desulfobacterium sp</name>
    <dbReference type="NCBI Taxonomy" id="201089"/>
    <lineage>
        <taxon>Bacteria</taxon>
        <taxon>Pseudomonadati</taxon>
        <taxon>Thermodesulfobacteriota</taxon>
        <taxon>Desulfobacteria</taxon>
        <taxon>Desulfobacterales</taxon>
        <taxon>Desulfobacteriaceae</taxon>
        <taxon>Desulfobacterium</taxon>
        <taxon>environmental samples</taxon>
    </lineage>
</organism>
<dbReference type="PRINTS" id="PR00368">
    <property type="entry name" value="FADPNR"/>
</dbReference>
<feature type="domain" description="FAD/NAD(P)-binding" evidence="7">
    <location>
        <begin position="8"/>
        <end position="285"/>
    </location>
</feature>
<dbReference type="GO" id="GO:0016668">
    <property type="term" value="F:oxidoreductase activity, acting on a sulfur group of donors, NAD(P) as acceptor"/>
    <property type="evidence" value="ECO:0007669"/>
    <property type="project" value="UniProtKB-ARBA"/>
</dbReference>
<comment type="similarity">
    <text evidence="1">Belongs to the class-II pyridine nucleotide-disulfide oxidoreductase family.</text>
</comment>
<dbReference type="InterPro" id="IPR008255">
    <property type="entry name" value="Pyr_nucl-diS_OxRdtase_2_AS"/>
</dbReference>
<dbReference type="PROSITE" id="PS00573">
    <property type="entry name" value="PYRIDINE_REDOX_2"/>
    <property type="match status" value="1"/>
</dbReference>
<reference evidence="8" key="1">
    <citation type="journal article" date="2011" name="Environ. Microbiol.">
        <title>Genomic insights into the metabolic potential of the polycyclic aromatic hydrocarbon degrading sulfate-reducing Deltaproteobacterium N47.</title>
        <authorList>
            <person name="Bergmann F."/>
            <person name="Selesi D."/>
            <person name="Weinmaier T."/>
            <person name="Tischler P."/>
            <person name="Rattei T."/>
            <person name="Meckenstock R.U."/>
        </authorList>
    </citation>
    <scope>NUCLEOTIDE SEQUENCE</scope>
</reference>
<name>E1YD82_9BACT</name>
<keyword evidence="2" id="KW-0285">Flavoprotein</keyword>
<protein>
    <submittedName>
        <fullName evidence="8">Alkyl hydroperoxide reductase subunit F</fullName>
    </submittedName>
</protein>
<evidence type="ECO:0000259" key="7">
    <source>
        <dbReference type="Pfam" id="PF07992"/>
    </source>
</evidence>
<keyword evidence="4" id="KW-0560">Oxidoreductase</keyword>
<dbReference type="InterPro" id="IPR023753">
    <property type="entry name" value="FAD/NAD-binding_dom"/>
</dbReference>
<dbReference type="Gene3D" id="3.50.50.60">
    <property type="entry name" value="FAD/NAD(P)-binding domain"/>
    <property type="match status" value="2"/>
</dbReference>
<evidence type="ECO:0000256" key="1">
    <source>
        <dbReference type="ARBA" id="ARBA00009333"/>
    </source>
</evidence>
<dbReference type="AlphaFoldDB" id="E1YD82"/>
<gene>
    <name evidence="8" type="ORF">N47_G38500</name>
</gene>
<evidence type="ECO:0000256" key="3">
    <source>
        <dbReference type="ARBA" id="ARBA00022827"/>
    </source>
</evidence>
<dbReference type="Pfam" id="PF07992">
    <property type="entry name" value="Pyr_redox_2"/>
    <property type="match status" value="1"/>
</dbReference>
<dbReference type="InterPro" id="IPR036188">
    <property type="entry name" value="FAD/NAD-bd_sf"/>
</dbReference>
<keyword evidence="5" id="KW-1015">Disulfide bond</keyword>